<evidence type="ECO:0000256" key="11">
    <source>
        <dbReference type="ARBA" id="ARBA00022989"/>
    </source>
</evidence>
<reference evidence="18" key="1">
    <citation type="submission" date="2015-03" db="EMBL/GenBank/DDBJ databases">
        <title>Characterization of two novel Thaumarchaeota isolated from the Northern Adriatic Sea.</title>
        <authorList>
            <person name="Bayer B."/>
            <person name="Vojvoda J."/>
            <person name="Offre P."/>
            <person name="Srivastava A."/>
            <person name="Elisabeth N."/>
            <person name="Garcia J.A.L."/>
            <person name="Schleper C."/>
            <person name="Herndl G.J."/>
        </authorList>
    </citation>
    <scope>NUCLEOTIDE SEQUENCE [LARGE SCALE GENOMIC DNA]</scope>
    <source>
        <strain evidence="18">NF5</strain>
    </source>
</reference>
<keyword evidence="10" id="KW-0067">ATP-binding</keyword>
<dbReference type="InterPro" id="IPR033479">
    <property type="entry name" value="dCache_1"/>
</dbReference>
<dbReference type="GO" id="GO:0005886">
    <property type="term" value="C:plasma membrane"/>
    <property type="evidence" value="ECO:0007669"/>
    <property type="project" value="UniProtKB-SubCell"/>
</dbReference>
<dbReference type="InterPro" id="IPR003660">
    <property type="entry name" value="HAMP_dom"/>
</dbReference>
<evidence type="ECO:0000256" key="4">
    <source>
        <dbReference type="ARBA" id="ARBA00022475"/>
    </source>
</evidence>
<dbReference type="GO" id="GO:0000160">
    <property type="term" value="P:phosphorelay signal transduction system"/>
    <property type="evidence" value="ECO:0007669"/>
    <property type="project" value="UniProtKB-KW"/>
</dbReference>
<feature type="domain" description="Guanylate cyclase" evidence="15">
    <location>
        <begin position="402"/>
        <end position="533"/>
    </location>
</feature>
<dbReference type="InterPro" id="IPR001054">
    <property type="entry name" value="A/G_cyclase"/>
</dbReference>
<evidence type="ECO:0000259" key="15">
    <source>
        <dbReference type="PROSITE" id="PS50125"/>
    </source>
</evidence>
<dbReference type="Gene3D" id="3.30.70.1230">
    <property type="entry name" value="Nucleotide cyclase"/>
    <property type="match status" value="1"/>
</dbReference>
<dbReference type="PANTHER" id="PTHR45528:SF1">
    <property type="entry name" value="SENSOR HISTIDINE KINASE CPXA"/>
    <property type="match status" value="1"/>
</dbReference>
<evidence type="ECO:0000313" key="17">
    <source>
        <dbReference type="EMBL" id="AJW69801.1"/>
    </source>
</evidence>
<keyword evidence="7 14" id="KW-0812">Transmembrane</keyword>
<evidence type="ECO:0000256" key="6">
    <source>
        <dbReference type="ARBA" id="ARBA00022679"/>
    </source>
</evidence>
<feature type="domain" description="HAMP" evidence="16">
    <location>
        <begin position="322"/>
        <end position="374"/>
    </location>
</feature>
<evidence type="ECO:0000256" key="2">
    <source>
        <dbReference type="ARBA" id="ARBA00004651"/>
    </source>
</evidence>
<evidence type="ECO:0000256" key="14">
    <source>
        <dbReference type="SAM" id="Phobius"/>
    </source>
</evidence>
<evidence type="ECO:0000256" key="8">
    <source>
        <dbReference type="ARBA" id="ARBA00022741"/>
    </source>
</evidence>
<evidence type="ECO:0000256" key="13">
    <source>
        <dbReference type="ARBA" id="ARBA00023136"/>
    </source>
</evidence>
<dbReference type="PROSITE" id="PS50125">
    <property type="entry name" value="GUANYLATE_CYCLASE_2"/>
    <property type="match status" value="1"/>
</dbReference>
<name>A0A0D5BZD7_9ARCH</name>
<feature type="transmembrane region" description="Helical" evidence="14">
    <location>
        <begin position="12"/>
        <end position="31"/>
    </location>
</feature>
<dbReference type="GO" id="GO:0009190">
    <property type="term" value="P:cyclic nucleotide biosynthetic process"/>
    <property type="evidence" value="ECO:0007669"/>
    <property type="project" value="InterPro"/>
</dbReference>
<evidence type="ECO:0000256" key="12">
    <source>
        <dbReference type="ARBA" id="ARBA00023012"/>
    </source>
</evidence>
<accession>A0A0D5BZD7</accession>
<dbReference type="RefSeq" id="WP_048114593.1">
    <property type="nucleotide sequence ID" value="NZ_CP011070.1"/>
</dbReference>
<evidence type="ECO:0000256" key="9">
    <source>
        <dbReference type="ARBA" id="ARBA00022777"/>
    </source>
</evidence>
<dbReference type="InterPro" id="IPR050398">
    <property type="entry name" value="HssS/ArlS-like"/>
</dbReference>
<dbReference type="KEGG" id="nin:NADRNF5_0101"/>
<dbReference type="EC" id="2.7.13.3" evidence="3"/>
<gene>
    <name evidence="17" type="ORF">NADRNF5_0101</name>
</gene>
<keyword evidence="4" id="KW-1003">Cell membrane</keyword>
<comment type="subcellular location">
    <subcellularLocation>
        <location evidence="2">Cell membrane</location>
        <topology evidence="2">Multi-pass membrane protein</topology>
    </subcellularLocation>
</comment>
<keyword evidence="18" id="KW-1185">Reference proteome</keyword>
<dbReference type="CDD" id="cd07302">
    <property type="entry name" value="CHD"/>
    <property type="match status" value="1"/>
</dbReference>
<protein>
    <recommendedName>
        <fullName evidence="3">histidine kinase</fullName>
        <ecNumber evidence="3">2.7.13.3</ecNumber>
    </recommendedName>
</protein>
<evidence type="ECO:0000256" key="10">
    <source>
        <dbReference type="ARBA" id="ARBA00022840"/>
    </source>
</evidence>
<dbReference type="Pfam" id="PF00211">
    <property type="entry name" value="Guanylate_cyc"/>
    <property type="match status" value="1"/>
</dbReference>
<dbReference type="OrthoDB" id="2830at2157"/>
<keyword evidence="11 14" id="KW-1133">Transmembrane helix</keyword>
<evidence type="ECO:0000256" key="1">
    <source>
        <dbReference type="ARBA" id="ARBA00000085"/>
    </source>
</evidence>
<evidence type="ECO:0000256" key="7">
    <source>
        <dbReference type="ARBA" id="ARBA00022692"/>
    </source>
</evidence>
<dbReference type="GO" id="GO:0004673">
    <property type="term" value="F:protein histidine kinase activity"/>
    <property type="evidence" value="ECO:0007669"/>
    <property type="project" value="UniProtKB-EC"/>
</dbReference>
<evidence type="ECO:0000256" key="5">
    <source>
        <dbReference type="ARBA" id="ARBA00022553"/>
    </source>
</evidence>
<evidence type="ECO:0000259" key="16">
    <source>
        <dbReference type="PROSITE" id="PS50885"/>
    </source>
</evidence>
<keyword evidence="13 14" id="KW-0472">Membrane</keyword>
<evidence type="ECO:0000256" key="3">
    <source>
        <dbReference type="ARBA" id="ARBA00012438"/>
    </source>
</evidence>
<dbReference type="GO" id="GO:0005524">
    <property type="term" value="F:ATP binding"/>
    <property type="evidence" value="ECO:0007669"/>
    <property type="project" value="UniProtKB-KW"/>
</dbReference>
<dbReference type="InterPro" id="IPR029787">
    <property type="entry name" value="Nucleotide_cyclase"/>
</dbReference>
<organism evidence="17 18">
    <name type="scientific">Nitrosopumilus adriaticus</name>
    <dbReference type="NCBI Taxonomy" id="1580092"/>
    <lineage>
        <taxon>Archaea</taxon>
        <taxon>Nitrososphaerota</taxon>
        <taxon>Nitrososphaeria</taxon>
        <taxon>Nitrosopumilales</taxon>
        <taxon>Nitrosopumilaceae</taxon>
        <taxon>Nitrosopumilus</taxon>
    </lineage>
</organism>
<dbReference type="EMBL" id="CP011070">
    <property type="protein sequence ID" value="AJW69801.1"/>
    <property type="molecule type" value="Genomic_DNA"/>
</dbReference>
<keyword evidence="5" id="KW-0597">Phosphoprotein</keyword>
<evidence type="ECO:0000313" key="18">
    <source>
        <dbReference type="Proteomes" id="UP000032408"/>
    </source>
</evidence>
<dbReference type="PANTHER" id="PTHR45528">
    <property type="entry name" value="SENSOR HISTIDINE KINASE CPXA"/>
    <property type="match status" value="1"/>
</dbReference>
<sequence length="588" mass="66517">MAISINLGKKLIFLVMIVSVVALSITGFLSFNYADQILKQRAGDQLLGESSVRGDSLRILFESRIEQNNILAKDPMIQLLVSQMNQSSENEFQELKENNRRDFLIQIQAYQRLIGFSIGFEDVKIIGANGKVFFSLGANTDEDFTNDPFFKRGQKESFIEFEPAESGKKMIVVSPIVASDSKKGDEPIGVIISRMRTASIDNVLISRSGLGETGEVYIVNDKFMMLSESRFFENAVFEQKVDTLPVQKCFNEGEEYIGFYKDYRGIPIFGSSYCANDLGITLLAEIDQSEVEKPIIILQERILETGIVITLVMGIVAFGISKSLSRPLTKLKNAANKISSGDFDVRTKINTGDEIGELSHAFDSMAEKLQESIIEIKRKEKVIKQLEGDMLLKFSQHEQNDCVGVIDMSDSTRISSKLSDQDVTKLYEIFLNFMAKIIREYNGEVVKNIGDALMFRFPNVDIADQKVLKNIFECCLSMIESHEKLQEKLKAENMPQIDYKISLTYGAVKVAESTTSNISDIFGPTVNRCFKINSLCPRNSIVIGENMNKISKSFSEYSFDELVVAELKQKYDYRVYEVRRKLDRTERK</sequence>
<dbReference type="PROSITE" id="PS50885">
    <property type="entry name" value="HAMP"/>
    <property type="match status" value="1"/>
</dbReference>
<comment type="catalytic activity">
    <reaction evidence="1">
        <text>ATP + protein L-histidine = ADP + protein N-phospho-L-histidine.</text>
        <dbReference type="EC" id="2.7.13.3"/>
    </reaction>
</comment>
<dbReference type="Pfam" id="PF02743">
    <property type="entry name" value="dCache_1"/>
    <property type="match status" value="1"/>
</dbReference>
<dbReference type="Pfam" id="PF00672">
    <property type="entry name" value="HAMP"/>
    <property type="match status" value="1"/>
</dbReference>
<keyword evidence="8" id="KW-0547">Nucleotide-binding</keyword>
<dbReference type="Proteomes" id="UP000032408">
    <property type="component" value="Chromosome"/>
</dbReference>
<dbReference type="SUPFAM" id="SSF55073">
    <property type="entry name" value="Nucleotide cyclase"/>
    <property type="match status" value="1"/>
</dbReference>
<proteinExistence type="predicted"/>
<dbReference type="CDD" id="cd06225">
    <property type="entry name" value="HAMP"/>
    <property type="match status" value="1"/>
</dbReference>
<dbReference type="SUPFAM" id="SSF158472">
    <property type="entry name" value="HAMP domain-like"/>
    <property type="match status" value="1"/>
</dbReference>
<dbReference type="Gene3D" id="6.10.340.10">
    <property type="match status" value="1"/>
</dbReference>
<dbReference type="SMART" id="SM00304">
    <property type="entry name" value="HAMP"/>
    <property type="match status" value="1"/>
</dbReference>
<keyword evidence="9" id="KW-0418">Kinase</keyword>
<keyword evidence="6" id="KW-0808">Transferase</keyword>
<keyword evidence="12" id="KW-0902">Two-component regulatory system</keyword>
<dbReference type="HOGENOM" id="CLU_461278_0_0_2"/>
<dbReference type="AlphaFoldDB" id="A0A0D5BZD7"/>
<dbReference type="GeneID" id="24819360"/>
<reference evidence="17 18" key="2">
    <citation type="journal article" date="2016" name="ISME J.">
        <title>Physiological and genomic characterization of two novel marine thaumarchaeal strains indicates niche differentiation.</title>
        <authorList>
            <person name="Bayer B."/>
            <person name="Vojvoda J."/>
            <person name="Offre P."/>
            <person name="Alves R.J."/>
            <person name="Elisabeth N.H."/>
            <person name="Garcia J.A."/>
            <person name="Volland J.M."/>
            <person name="Srivastava A."/>
            <person name="Schleper C."/>
            <person name="Herndl G.J."/>
        </authorList>
    </citation>
    <scope>NUCLEOTIDE SEQUENCE [LARGE SCALE GENOMIC DNA]</scope>
    <source>
        <strain evidence="17 18">NF5</strain>
    </source>
</reference>